<gene>
    <name evidence="1" type="ORF">LCGC14_2320930</name>
</gene>
<reference evidence="1" key="1">
    <citation type="journal article" date="2015" name="Nature">
        <title>Complex archaea that bridge the gap between prokaryotes and eukaryotes.</title>
        <authorList>
            <person name="Spang A."/>
            <person name="Saw J.H."/>
            <person name="Jorgensen S.L."/>
            <person name="Zaremba-Niedzwiedzka K."/>
            <person name="Martijn J."/>
            <person name="Lind A.E."/>
            <person name="van Eijk R."/>
            <person name="Schleper C."/>
            <person name="Guy L."/>
            <person name="Ettema T.J."/>
        </authorList>
    </citation>
    <scope>NUCLEOTIDE SEQUENCE</scope>
</reference>
<comment type="caution">
    <text evidence="1">The sequence shown here is derived from an EMBL/GenBank/DDBJ whole genome shotgun (WGS) entry which is preliminary data.</text>
</comment>
<dbReference type="AlphaFoldDB" id="A0A0F9EVB8"/>
<dbReference type="EMBL" id="LAZR01033158">
    <property type="protein sequence ID" value="KKL48890.1"/>
    <property type="molecule type" value="Genomic_DNA"/>
</dbReference>
<organism evidence="1">
    <name type="scientific">marine sediment metagenome</name>
    <dbReference type="NCBI Taxonomy" id="412755"/>
    <lineage>
        <taxon>unclassified sequences</taxon>
        <taxon>metagenomes</taxon>
        <taxon>ecological metagenomes</taxon>
    </lineage>
</organism>
<protein>
    <submittedName>
        <fullName evidence="1">Uncharacterized protein</fullName>
    </submittedName>
</protein>
<accession>A0A0F9EVB8</accession>
<evidence type="ECO:0000313" key="1">
    <source>
        <dbReference type="EMBL" id="KKL48890.1"/>
    </source>
</evidence>
<sequence>IDNDWSGDPDDDYFVRGQTEVVEDGGVSVEERCYE</sequence>
<feature type="non-terminal residue" evidence="1">
    <location>
        <position position="1"/>
    </location>
</feature>
<proteinExistence type="predicted"/>
<name>A0A0F9EVB8_9ZZZZ</name>